<protein>
    <submittedName>
        <fullName evidence="1">Uncharacterized protein</fullName>
    </submittedName>
</protein>
<dbReference type="EMBL" id="JADZGI010000001">
    <property type="protein sequence ID" value="MBH0113257.1"/>
    <property type="molecule type" value="Genomic_DNA"/>
</dbReference>
<evidence type="ECO:0000313" key="2">
    <source>
        <dbReference type="Proteomes" id="UP000617634"/>
    </source>
</evidence>
<accession>A0A931MKT2</accession>
<dbReference type="AlphaFoldDB" id="A0A931MKT2"/>
<dbReference type="RefSeq" id="WP_197163344.1">
    <property type="nucleotide sequence ID" value="NZ_JADZGI010000001.1"/>
</dbReference>
<keyword evidence="2" id="KW-1185">Reference proteome</keyword>
<evidence type="ECO:0000313" key="1">
    <source>
        <dbReference type="EMBL" id="MBH0113257.1"/>
    </source>
</evidence>
<comment type="caution">
    <text evidence="1">The sequence shown here is derived from an EMBL/GenBank/DDBJ whole genome shotgun (WGS) entry which is preliminary data.</text>
</comment>
<gene>
    <name evidence="1" type="ORF">I5E68_09895</name>
</gene>
<dbReference type="Proteomes" id="UP000617634">
    <property type="component" value="Unassembled WGS sequence"/>
</dbReference>
<name>A0A931MKT2_9SPHN</name>
<organism evidence="1 2">
    <name type="scientific">Novosphingobium aureum</name>
    <dbReference type="NCBI Taxonomy" id="2792964"/>
    <lineage>
        <taxon>Bacteria</taxon>
        <taxon>Pseudomonadati</taxon>
        <taxon>Pseudomonadota</taxon>
        <taxon>Alphaproteobacteria</taxon>
        <taxon>Sphingomonadales</taxon>
        <taxon>Sphingomonadaceae</taxon>
        <taxon>Novosphingobium</taxon>
    </lineage>
</organism>
<sequence>MLISIDDMRASGYCARGVKGWFDRRAADFRTFLHDGIEVETLLTIGDGHARKVVLERLQRDLRAFDLAGVRITTSPTDAGVLAEEARRAFAEVSEEAGEHGVSAARLMEVGGLGALWLVYLEVHSDG</sequence>
<proteinExistence type="predicted"/>
<reference evidence="1" key="1">
    <citation type="submission" date="2020-11" db="EMBL/GenBank/DDBJ databases">
        <title>Novosphingobium aureum sp. nov., a marine bacterium isolated from sediment of a salt flat.</title>
        <authorList>
            <person name="Yoo Y."/>
            <person name="Kim J.-J."/>
        </authorList>
    </citation>
    <scope>NUCLEOTIDE SEQUENCE</scope>
    <source>
        <strain evidence="1">YJ-S2-02</strain>
    </source>
</reference>